<dbReference type="GO" id="GO:0090575">
    <property type="term" value="C:RNA polymerase II transcription regulator complex"/>
    <property type="evidence" value="ECO:0007669"/>
    <property type="project" value="TreeGrafter"/>
</dbReference>
<comment type="subcellular location">
    <subcellularLocation>
        <location evidence="2">Cytoplasm</location>
    </subcellularLocation>
    <subcellularLocation>
        <location evidence="1">Nucleus</location>
    </subcellularLocation>
</comment>
<dbReference type="SUPFAM" id="SSF57959">
    <property type="entry name" value="Leucine zipper domain"/>
    <property type="match status" value="1"/>
</dbReference>
<dbReference type="Proteomes" id="UP000673691">
    <property type="component" value="Unassembled WGS sequence"/>
</dbReference>
<evidence type="ECO:0000313" key="6">
    <source>
        <dbReference type="EMBL" id="KAG5456872.1"/>
    </source>
</evidence>
<dbReference type="PANTHER" id="PTHR40621:SF6">
    <property type="entry name" value="AP-1-LIKE TRANSCRIPTION FACTOR YAP1-RELATED"/>
    <property type="match status" value="1"/>
</dbReference>
<accession>A0A8H7ZPS8</accession>
<dbReference type="Gene3D" id="1.20.5.170">
    <property type="match status" value="1"/>
</dbReference>
<dbReference type="GO" id="GO:0033554">
    <property type="term" value="P:cellular response to stress"/>
    <property type="evidence" value="ECO:0007669"/>
    <property type="project" value="UniProtKB-ARBA"/>
</dbReference>
<dbReference type="PROSITE" id="PS00036">
    <property type="entry name" value="BZIP_BASIC"/>
    <property type="match status" value="1"/>
</dbReference>
<dbReference type="GO" id="GO:0000976">
    <property type="term" value="F:transcription cis-regulatory region binding"/>
    <property type="evidence" value="ECO:0007669"/>
    <property type="project" value="InterPro"/>
</dbReference>
<keyword evidence="3" id="KW-0539">Nucleus</keyword>
<dbReference type="Pfam" id="PF08601">
    <property type="entry name" value="PAP1"/>
    <property type="match status" value="1"/>
</dbReference>
<dbReference type="SMART" id="SM00338">
    <property type="entry name" value="BRLZ"/>
    <property type="match status" value="1"/>
</dbReference>
<keyword evidence="7" id="KW-1185">Reference proteome</keyword>
<evidence type="ECO:0000256" key="2">
    <source>
        <dbReference type="ARBA" id="ARBA00004496"/>
    </source>
</evidence>
<evidence type="ECO:0000259" key="5">
    <source>
        <dbReference type="PROSITE" id="PS00036"/>
    </source>
</evidence>
<dbReference type="OrthoDB" id="2593073at2759"/>
<comment type="caution">
    <text evidence="6">The sequence shown here is derived from an EMBL/GenBank/DDBJ whole genome shotgun (WGS) entry which is preliminary data.</text>
</comment>
<evidence type="ECO:0000256" key="1">
    <source>
        <dbReference type="ARBA" id="ARBA00004123"/>
    </source>
</evidence>
<feature type="compositionally biased region" description="Low complexity" evidence="4">
    <location>
        <begin position="204"/>
        <end position="217"/>
    </location>
</feature>
<feature type="compositionally biased region" description="Basic and acidic residues" evidence="4">
    <location>
        <begin position="263"/>
        <end position="272"/>
    </location>
</feature>
<feature type="domain" description="BZIP" evidence="5">
    <location>
        <begin position="6"/>
        <end position="21"/>
    </location>
</feature>
<dbReference type="AlphaFoldDB" id="A0A8H7ZPS8"/>
<dbReference type="InterPro" id="IPR013910">
    <property type="entry name" value="TF_PAP1"/>
</dbReference>
<evidence type="ECO:0000313" key="7">
    <source>
        <dbReference type="Proteomes" id="UP000673691"/>
    </source>
</evidence>
<dbReference type="Gene3D" id="1.10.238.100">
    <property type="entry name" value="YAP1 redox domain. Chain B"/>
    <property type="match status" value="1"/>
</dbReference>
<dbReference type="EMBL" id="JAEFCI010011019">
    <property type="protein sequence ID" value="KAG5456872.1"/>
    <property type="molecule type" value="Genomic_DNA"/>
</dbReference>
<evidence type="ECO:0000256" key="4">
    <source>
        <dbReference type="SAM" id="MobiDB-lite"/>
    </source>
</evidence>
<protein>
    <recommendedName>
        <fullName evidence="5">BZIP domain-containing protein</fullName>
    </recommendedName>
</protein>
<dbReference type="InterPro" id="IPR046347">
    <property type="entry name" value="bZIP_sf"/>
</dbReference>
<feature type="region of interest" description="Disordered" evidence="4">
    <location>
        <begin position="201"/>
        <end position="285"/>
    </location>
</feature>
<evidence type="ECO:0000256" key="3">
    <source>
        <dbReference type="ARBA" id="ARBA00023242"/>
    </source>
</evidence>
<dbReference type="SUPFAM" id="SSF111430">
    <property type="entry name" value="YAP1 redox domain"/>
    <property type="match status" value="1"/>
</dbReference>
<gene>
    <name evidence="6" type="ORF">BJ554DRAFT_3258</name>
</gene>
<dbReference type="InterPro" id="IPR050936">
    <property type="entry name" value="AP-1-like"/>
</dbReference>
<dbReference type="InterPro" id="IPR023167">
    <property type="entry name" value="Yap1_redox_dom_sf"/>
</dbReference>
<dbReference type="GO" id="GO:0001228">
    <property type="term" value="F:DNA-binding transcription activator activity, RNA polymerase II-specific"/>
    <property type="evidence" value="ECO:0007669"/>
    <property type="project" value="TreeGrafter"/>
</dbReference>
<dbReference type="PANTHER" id="PTHR40621">
    <property type="entry name" value="TRANSCRIPTION FACTOR KAPC-RELATED"/>
    <property type="match status" value="1"/>
</dbReference>
<reference evidence="6 7" key="1">
    <citation type="journal article" name="Sci. Rep.">
        <title>Genome-scale phylogenetic analyses confirm Olpidium as the closest living zoosporic fungus to the non-flagellated, terrestrial fungi.</title>
        <authorList>
            <person name="Chang Y."/>
            <person name="Rochon D."/>
            <person name="Sekimoto S."/>
            <person name="Wang Y."/>
            <person name="Chovatia M."/>
            <person name="Sandor L."/>
            <person name="Salamov A."/>
            <person name="Grigoriev I.V."/>
            <person name="Stajich J.E."/>
            <person name="Spatafora J.W."/>
        </authorList>
    </citation>
    <scope>NUCLEOTIDE SEQUENCE [LARGE SCALE GENOMIC DNA]</scope>
    <source>
        <strain evidence="6">S191</strain>
    </source>
</reference>
<name>A0A8H7ZPS8_9FUNG</name>
<sequence length="347" mass="37537">MPPDQKRRVQNRAAQRAFRARKENYVKALELRIAQVEGLGAQRDRQLQEENQHLRMLVEKLKHENQMLKFATVGNRGDAVGFGLEPDQCGGAGRPFYPTPPDERKPYSEAAISLTPFPTAAESQQVAAGDYDYAGEAAGGPPAAGTTAGCAPRLPNLGSTAFGMGAALKAAENCASPFVLSPVRQAGVSAFRPGGRACVPSRDAAAGPPAAPPGAAAAREKAPAPRPSPAKESAPGCSECRGNRESPRPETRRHRGTIIDSFRSMDDDRDPRINTSTLTKEEEQSLVPMEEAFRRCRNHPRAAEFDIDELCRELDEKGRCSDKGRQCLEEDVESAIAKLEKGPPRNE</sequence>
<dbReference type="GO" id="GO:0005737">
    <property type="term" value="C:cytoplasm"/>
    <property type="evidence" value="ECO:0007669"/>
    <property type="project" value="UniProtKB-SubCell"/>
</dbReference>
<feature type="compositionally biased region" description="Basic and acidic residues" evidence="4">
    <location>
        <begin position="241"/>
        <end position="250"/>
    </location>
</feature>
<dbReference type="InterPro" id="IPR004827">
    <property type="entry name" value="bZIP"/>
</dbReference>
<proteinExistence type="predicted"/>
<organism evidence="6 7">
    <name type="scientific">Olpidium bornovanus</name>
    <dbReference type="NCBI Taxonomy" id="278681"/>
    <lineage>
        <taxon>Eukaryota</taxon>
        <taxon>Fungi</taxon>
        <taxon>Fungi incertae sedis</taxon>
        <taxon>Olpidiomycota</taxon>
        <taxon>Olpidiomycotina</taxon>
        <taxon>Olpidiomycetes</taxon>
        <taxon>Olpidiales</taxon>
        <taxon>Olpidiaceae</taxon>
        <taxon>Olpidium</taxon>
    </lineage>
</organism>